<evidence type="ECO:0000256" key="7">
    <source>
        <dbReference type="ARBA" id="ARBA00038093"/>
    </source>
</evidence>
<evidence type="ECO:0000256" key="2">
    <source>
        <dbReference type="ARBA" id="ARBA00022649"/>
    </source>
</evidence>
<proteinExistence type="inferred from homology"/>
<feature type="binding site" evidence="8">
    <location>
        <position position="92"/>
    </location>
    <ligand>
        <name>Mg(2+)</name>
        <dbReference type="ChEBI" id="CHEBI:18420"/>
    </ligand>
</feature>
<dbReference type="GO" id="GO:0090729">
    <property type="term" value="F:toxin activity"/>
    <property type="evidence" value="ECO:0007669"/>
    <property type="project" value="UniProtKB-KW"/>
</dbReference>
<dbReference type="RefSeq" id="WP_141845718.1">
    <property type="nucleotide sequence ID" value="NZ_BAAAPR010000018.1"/>
</dbReference>
<comment type="caution">
    <text evidence="10">The sequence shown here is derived from an EMBL/GenBank/DDBJ whole genome shotgun (WGS) entry which is preliminary data.</text>
</comment>
<dbReference type="InterPro" id="IPR002716">
    <property type="entry name" value="PIN_dom"/>
</dbReference>
<protein>
    <recommendedName>
        <fullName evidence="8">Ribonuclease VapC</fullName>
        <shortName evidence="8">RNase VapC</shortName>
        <ecNumber evidence="8">3.1.-.-</ecNumber>
    </recommendedName>
    <alternativeName>
        <fullName evidence="8">Toxin VapC</fullName>
    </alternativeName>
</protein>
<dbReference type="GO" id="GO:0000287">
    <property type="term" value="F:magnesium ion binding"/>
    <property type="evidence" value="ECO:0007669"/>
    <property type="project" value="UniProtKB-UniRule"/>
</dbReference>
<evidence type="ECO:0000256" key="6">
    <source>
        <dbReference type="ARBA" id="ARBA00022842"/>
    </source>
</evidence>
<dbReference type="AlphaFoldDB" id="A0A542DV62"/>
<dbReference type="OrthoDB" id="3257696at2"/>
<dbReference type="HAMAP" id="MF_00265">
    <property type="entry name" value="VapC_Nob1"/>
    <property type="match status" value="1"/>
</dbReference>
<accession>A0A542DV62</accession>
<dbReference type="EMBL" id="VFMN01000001">
    <property type="protein sequence ID" value="TQJ06987.1"/>
    <property type="molecule type" value="Genomic_DNA"/>
</dbReference>
<dbReference type="Proteomes" id="UP000317893">
    <property type="component" value="Unassembled WGS sequence"/>
</dbReference>
<reference evidence="10 11" key="1">
    <citation type="submission" date="2019-06" db="EMBL/GenBank/DDBJ databases">
        <title>Sequencing the genomes of 1000 actinobacteria strains.</title>
        <authorList>
            <person name="Klenk H.-P."/>
        </authorList>
    </citation>
    <scope>NUCLEOTIDE SEQUENCE [LARGE SCALE GENOMIC DNA]</scope>
    <source>
        <strain evidence="10 11">DSM 18607</strain>
    </source>
</reference>
<feature type="domain" description="PIN" evidence="9">
    <location>
        <begin position="4"/>
        <end position="112"/>
    </location>
</feature>
<dbReference type="EC" id="3.1.-.-" evidence="8"/>
<dbReference type="InterPro" id="IPR050556">
    <property type="entry name" value="Type_II_TA_system_RNase"/>
</dbReference>
<evidence type="ECO:0000256" key="5">
    <source>
        <dbReference type="ARBA" id="ARBA00022801"/>
    </source>
</evidence>
<comment type="function">
    <text evidence="8">Toxic component of a toxin-antitoxin (TA) system. An RNase.</text>
</comment>
<dbReference type="PANTHER" id="PTHR33653">
    <property type="entry name" value="RIBONUCLEASE VAPC2"/>
    <property type="match status" value="1"/>
</dbReference>
<gene>
    <name evidence="8" type="primary">vapC</name>
    <name evidence="10" type="ORF">FB458_0032</name>
</gene>
<dbReference type="InterPro" id="IPR022907">
    <property type="entry name" value="VapC_family"/>
</dbReference>
<comment type="similarity">
    <text evidence="7 8">Belongs to the PINc/VapC protein family.</text>
</comment>
<keyword evidence="11" id="KW-1185">Reference proteome</keyword>
<evidence type="ECO:0000256" key="3">
    <source>
        <dbReference type="ARBA" id="ARBA00022722"/>
    </source>
</evidence>
<organism evidence="10 11">
    <name type="scientific">Lapillicoccus jejuensis</name>
    <dbReference type="NCBI Taxonomy" id="402171"/>
    <lineage>
        <taxon>Bacteria</taxon>
        <taxon>Bacillati</taxon>
        <taxon>Actinomycetota</taxon>
        <taxon>Actinomycetes</taxon>
        <taxon>Micrococcales</taxon>
        <taxon>Intrasporangiaceae</taxon>
        <taxon>Lapillicoccus</taxon>
    </lineage>
</organism>
<dbReference type="Gene3D" id="3.40.50.1010">
    <property type="entry name" value="5'-nuclease"/>
    <property type="match status" value="1"/>
</dbReference>
<evidence type="ECO:0000256" key="1">
    <source>
        <dbReference type="ARBA" id="ARBA00001946"/>
    </source>
</evidence>
<sequence>MRTVLDTSVLIASDITTLDGDLAISAVSLAELSYGVLVTADPAERADRLRRLQEVERHFNALPVDSTVATAYGELAAAVVAGGRRPRTRAMDLLIAATARAHDARLLTRNGDDLRGIEHLVDVVPV</sequence>
<evidence type="ECO:0000259" key="9">
    <source>
        <dbReference type="Pfam" id="PF01850"/>
    </source>
</evidence>
<evidence type="ECO:0000313" key="10">
    <source>
        <dbReference type="EMBL" id="TQJ06987.1"/>
    </source>
</evidence>
<keyword evidence="4 8" id="KW-0479">Metal-binding</keyword>
<dbReference type="Pfam" id="PF01850">
    <property type="entry name" value="PIN"/>
    <property type="match status" value="1"/>
</dbReference>
<feature type="binding site" evidence="8">
    <location>
        <position position="6"/>
    </location>
    <ligand>
        <name>Mg(2+)</name>
        <dbReference type="ChEBI" id="CHEBI:18420"/>
    </ligand>
</feature>
<dbReference type="PANTHER" id="PTHR33653:SF1">
    <property type="entry name" value="RIBONUCLEASE VAPC2"/>
    <property type="match status" value="1"/>
</dbReference>
<evidence type="ECO:0000256" key="4">
    <source>
        <dbReference type="ARBA" id="ARBA00022723"/>
    </source>
</evidence>
<name>A0A542DV62_9MICO</name>
<keyword evidence="6 8" id="KW-0460">Magnesium</keyword>
<dbReference type="SUPFAM" id="SSF88723">
    <property type="entry name" value="PIN domain-like"/>
    <property type="match status" value="1"/>
</dbReference>
<evidence type="ECO:0000256" key="8">
    <source>
        <dbReference type="HAMAP-Rule" id="MF_00265"/>
    </source>
</evidence>
<dbReference type="GO" id="GO:0004540">
    <property type="term" value="F:RNA nuclease activity"/>
    <property type="evidence" value="ECO:0007669"/>
    <property type="project" value="InterPro"/>
</dbReference>
<comment type="cofactor">
    <cofactor evidence="1 8">
        <name>Mg(2+)</name>
        <dbReference type="ChEBI" id="CHEBI:18420"/>
    </cofactor>
</comment>
<dbReference type="InterPro" id="IPR029060">
    <property type="entry name" value="PIN-like_dom_sf"/>
</dbReference>
<dbReference type="CDD" id="cd18732">
    <property type="entry name" value="PIN_MtVapC4-C5_like"/>
    <property type="match status" value="1"/>
</dbReference>
<dbReference type="GO" id="GO:0016787">
    <property type="term" value="F:hydrolase activity"/>
    <property type="evidence" value="ECO:0007669"/>
    <property type="project" value="UniProtKB-KW"/>
</dbReference>
<evidence type="ECO:0000313" key="11">
    <source>
        <dbReference type="Proteomes" id="UP000317893"/>
    </source>
</evidence>
<keyword evidence="8" id="KW-0800">Toxin</keyword>
<keyword evidence="3 8" id="KW-0540">Nuclease</keyword>
<keyword evidence="2 8" id="KW-1277">Toxin-antitoxin system</keyword>
<keyword evidence="5 8" id="KW-0378">Hydrolase</keyword>